<evidence type="ECO:0000256" key="1">
    <source>
        <dbReference type="ARBA" id="ARBA00005953"/>
    </source>
</evidence>
<evidence type="ECO:0000313" key="4">
    <source>
        <dbReference type="Proteomes" id="UP001494902"/>
    </source>
</evidence>
<gene>
    <name evidence="3" type="ORF">WIS52_25550</name>
</gene>
<reference evidence="3 4" key="1">
    <citation type="submission" date="2024-03" db="EMBL/GenBank/DDBJ databases">
        <title>Draft genome sequence of Pseudonocardia nematodicida JCM 31783.</title>
        <authorList>
            <person name="Butdee W."/>
            <person name="Duangmal K."/>
        </authorList>
    </citation>
    <scope>NUCLEOTIDE SEQUENCE [LARGE SCALE GENOMIC DNA]</scope>
    <source>
        <strain evidence="3 4">JCM 31783</strain>
    </source>
</reference>
<dbReference type="RefSeq" id="WP_349300929.1">
    <property type="nucleotide sequence ID" value="NZ_JBEDNQ010000012.1"/>
</dbReference>
<dbReference type="PANTHER" id="PTHR31793">
    <property type="entry name" value="4-HYDROXYBENZOYL-COA THIOESTERASE FAMILY MEMBER"/>
    <property type="match status" value="1"/>
</dbReference>
<dbReference type="Pfam" id="PF13279">
    <property type="entry name" value="4HBT_2"/>
    <property type="match status" value="1"/>
</dbReference>
<accession>A0ABV1KHC6</accession>
<evidence type="ECO:0000313" key="3">
    <source>
        <dbReference type="EMBL" id="MEQ3553855.1"/>
    </source>
</evidence>
<keyword evidence="4" id="KW-1185">Reference proteome</keyword>
<organism evidence="3 4">
    <name type="scientific">Pseudonocardia nematodicida</name>
    <dbReference type="NCBI Taxonomy" id="1206997"/>
    <lineage>
        <taxon>Bacteria</taxon>
        <taxon>Bacillati</taxon>
        <taxon>Actinomycetota</taxon>
        <taxon>Actinomycetes</taxon>
        <taxon>Pseudonocardiales</taxon>
        <taxon>Pseudonocardiaceae</taxon>
        <taxon>Pseudonocardia</taxon>
    </lineage>
</organism>
<dbReference type="GO" id="GO:0016787">
    <property type="term" value="F:hydrolase activity"/>
    <property type="evidence" value="ECO:0007669"/>
    <property type="project" value="UniProtKB-KW"/>
</dbReference>
<dbReference type="InterPro" id="IPR050563">
    <property type="entry name" value="4-hydroxybenzoyl-CoA_TE"/>
</dbReference>
<dbReference type="InterPro" id="IPR029069">
    <property type="entry name" value="HotDog_dom_sf"/>
</dbReference>
<dbReference type="PANTHER" id="PTHR31793:SF27">
    <property type="entry name" value="NOVEL THIOESTERASE SUPERFAMILY DOMAIN AND SAPOSIN A-TYPE DOMAIN CONTAINING PROTEIN (0610012H03RIK)"/>
    <property type="match status" value="1"/>
</dbReference>
<protein>
    <submittedName>
        <fullName evidence="3">Thioesterase family protein</fullName>
        <ecNumber evidence="3">3.1.2.-</ecNumber>
    </submittedName>
</protein>
<sequence>MSAPADDFRPLHVEPVRVAWVDTDAGGRIHWSVVFRWAELAEHALLRKLGRDADDAGPYPRRSAGVVYHRALRFDDELEVRLGIGRAGRTSVTFAWQLARGDELCVEGHHTVVHVDDTGRPAPWPGRLRSGLGID</sequence>
<comment type="caution">
    <text evidence="3">The sequence shown here is derived from an EMBL/GenBank/DDBJ whole genome shotgun (WGS) entry which is preliminary data.</text>
</comment>
<keyword evidence="2 3" id="KW-0378">Hydrolase</keyword>
<dbReference type="CDD" id="cd00586">
    <property type="entry name" value="4HBT"/>
    <property type="match status" value="1"/>
</dbReference>
<dbReference type="Gene3D" id="3.10.129.10">
    <property type="entry name" value="Hotdog Thioesterase"/>
    <property type="match status" value="1"/>
</dbReference>
<comment type="similarity">
    <text evidence="1">Belongs to the 4-hydroxybenzoyl-CoA thioesterase family.</text>
</comment>
<dbReference type="EMBL" id="JBEDNQ010000012">
    <property type="protein sequence ID" value="MEQ3553855.1"/>
    <property type="molecule type" value="Genomic_DNA"/>
</dbReference>
<name>A0ABV1KHC6_9PSEU</name>
<proteinExistence type="inferred from homology"/>
<evidence type="ECO:0000256" key="2">
    <source>
        <dbReference type="ARBA" id="ARBA00022801"/>
    </source>
</evidence>
<dbReference type="EC" id="3.1.2.-" evidence="3"/>
<dbReference type="Proteomes" id="UP001494902">
    <property type="component" value="Unassembled WGS sequence"/>
</dbReference>
<dbReference type="SUPFAM" id="SSF54637">
    <property type="entry name" value="Thioesterase/thiol ester dehydrase-isomerase"/>
    <property type="match status" value="1"/>
</dbReference>